<dbReference type="AlphaFoldDB" id="A0A081C010"/>
<name>A0A081C010_VECG1</name>
<dbReference type="Proteomes" id="UP000030661">
    <property type="component" value="Unassembled WGS sequence"/>
</dbReference>
<dbReference type="InterPro" id="IPR043148">
    <property type="entry name" value="TagF_C"/>
</dbReference>
<proteinExistence type="predicted"/>
<dbReference type="Gene3D" id="3.40.50.12580">
    <property type="match status" value="1"/>
</dbReference>
<reference evidence="1" key="1">
    <citation type="journal article" date="2015" name="PeerJ">
        <title>First genomic representation of candidate bacterial phylum KSB3 points to enhanced environmental sensing as a trigger of wastewater bulking.</title>
        <authorList>
            <person name="Sekiguchi Y."/>
            <person name="Ohashi A."/>
            <person name="Parks D.H."/>
            <person name="Yamauchi T."/>
            <person name="Tyson G.W."/>
            <person name="Hugenholtz P."/>
        </authorList>
    </citation>
    <scope>NUCLEOTIDE SEQUENCE [LARGE SCALE GENOMIC DNA]</scope>
</reference>
<dbReference type="HOGENOM" id="CLU_046119_0_0_0"/>
<evidence type="ECO:0008006" key="3">
    <source>
        <dbReference type="Google" id="ProtNLM"/>
    </source>
</evidence>
<evidence type="ECO:0000313" key="1">
    <source>
        <dbReference type="EMBL" id="GAK57915.1"/>
    </source>
</evidence>
<dbReference type="STRING" id="1499967.U27_04887"/>
<protein>
    <recommendedName>
        <fullName evidence="3">Surface carbohydrate biosynthesis protein</fullName>
    </recommendedName>
</protein>
<dbReference type="eggNOG" id="COG0438">
    <property type="taxonomic scope" value="Bacteria"/>
</dbReference>
<keyword evidence="2" id="KW-1185">Reference proteome</keyword>
<dbReference type="EMBL" id="DF820466">
    <property type="protein sequence ID" value="GAK57915.1"/>
    <property type="molecule type" value="Genomic_DNA"/>
</dbReference>
<dbReference type="SUPFAM" id="SSF53756">
    <property type="entry name" value="UDP-Glycosyltransferase/glycogen phosphorylase"/>
    <property type="match status" value="1"/>
</dbReference>
<accession>A0A081C010</accession>
<dbReference type="InterPro" id="IPR030906">
    <property type="entry name" value="Surf_polysacc"/>
</dbReference>
<sequence length="459" mass="52932">MNLYLPIETKVREFDAKFLLSCVAAEAGYTVILGHKKLLDKRLDQMPPGIFLDKSMPERNISRYLHYKKLGFTLIAHDEEGIAPLNLDEYQRRRRYSNETLAPFEYVLTWGQWQADFIAAKAPLYKEKLKATGHPRVDLTRSEFRAFYAEEVQKLREQYGPMILINTNFMLGNHFLGDDGVMELLEKSGKIPDEEQRQYYLGLQEHHKILFHEFAAMIVKLQERFADSTIIVRPHPSENHETWKHALPSTDKVQVLHEGNVLPWLMAAQVMIHNSCTTGVEAYLLERPVIAYLPIRNEAFEGYLANPLSEIAFTCQKVLDTVERYLENDLTVQSDPQKQELAKHHITGLDGELASDRIVRLLNTVTLTPGNVNQTAYQLYHRFKKTVRSNKILRRLLFGTSVNSRNNLAEQHKKQKFPGIERDELFVSLAKLQTLSGRFASIQIVSLAPNLFQITRGER</sequence>
<gene>
    <name evidence="1" type="ORF">U27_04887</name>
</gene>
<evidence type="ECO:0000313" key="2">
    <source>
        <dbReference type="Proteomes" id="UP000030661"/>
    </source>
</evidence>
<dbReference type="NCBIfam" id="TIGR04396">
    <property type="entry name" value="surf_polysacc"/>
    <property type="match status" value="1"/>
</dbReference>
<organism evidence="1">
    <name type="scientific">Vecturithrix granuli</name>
    <dbReference type="NCBI Taxonomy" id="1499967"/>
    <lineage>
        <taxon>Bacteria</taxon>
        <taxon>Candidatus Moduliflexota</taxon>
        <taxon>Candidatus Vecturitrichia</taxon>
        <taxon>Candidatus Vecturitrichales</taxon>
        <taxon>Candidatus Vecturitrichaceae</taxon>
        <taxon>Candidatus Vecturithrix</taxon>
    </lineage>
</organism>